<dbReference type="CDD" id="cd08952">
    <property type="entry name" value="KR_1_SDR_x"/>
    <property type="match status" value="2"/>
</dbReference>
<evidence type="ECO:0000256" key="4">
    <source>
        <dbReference type="ARBA" id="ARBA00022679"/>
    </source>
</evidence>
<evidence type="ECO:0000313" key="12">
    <source>
        <dbReference type="Proteomes" id="UP000019225"/>
    </source>
</evidence>
<dbReference type="Pfam" id="PF18369">
    <property type="entry name" value="PKS_DE"/>
    <property type="match status" value="2"/>
</dbReference>
<dbReference type="InterPro" id="IPR015083">
    <property type="entry name" value="NorB/c/GfsB-D-like_docking"/>
</dbReference>
<dbReference type="InterPro" id="IPR036291">
    <property type="entry name" value="NAD(P)-bd_dom_sf"/>
</dbReference>
<dbReference type="Gene3D" id="6.10.140.1830">
    <property type="match status" value="2"/>
</dbReference>
<dbReference type="Gene3D" id="3.30.70.3290">
    <property type="match status" value="2"/>
</dbReference>
<dbReference type="InterPro" id="IPR006162">
    <property type="entry name" value="Ppantetheine_attach_site"/>
</dbReference>
<dbReference type="InterPro" id="IPR001227">
    <property type="entry name" value="Ac_transferase_dom_sf"/>
</dbReference>
<dbReference type="HOGENOM" id="CLU_000022_31_0_11"/>
<evidence type="ECO:0000256" key="7">
    <source>
        <dbReference type="ARBA" id="ARBA00023268"/>
    </source>
</evidence>
<dbReference type="Pfam" id="PF02801">
    <property type="entry name" value="Ketoacyl-synt_C"/>
    <property type="match status" value="2"/>
</dbReference>
<dbReference type="InterPro" id="IPR016039">
    <property type="entry name" value="Thiolase-like"/>
</dbReference>
<dbReference type="GO" id="GO:0033068">
    <property type="term" value="P:macrolide biosynthetic process"/>
    <property type="evidence" value="ECO:0007669"/>
    <property type="project" value="UniProtKB-ARBA"/>
</dbReference>
<keyword evidence="7" id="KW-0511">Multifunctional enzyme</keyword>
<dbReference type="PROSITE" id="PS52004">
    <property type="entry name" value="KS3_2"/>
    <property type="match status" value="2"/>
</dbReference>
<feature type="domain" description="Ketosynthase family 3 (KS3)" evidence="10">
    <location>
        <begin position="1466"/>
        <end position="1888"/>
    </location>
</feature>
<comment type="cofactor">
    <cofactor evidence="1">
        <name>pantetheine 4'-phosphate</name>
        <dbReference type="ChEBI" id="CHEBI:47942"/>
    </cofactor>
</comment>
<dbReference type="SUPFAM" id="SSF47336">
    <property type="entry name" value="ACP-like"/>
    <property type="match status" value="2"/>
</dbReference>
<reference evidence="11 12" key="1">
    <citation type="journal article" date="2014" name="BMC Genomics">
        <title>Complete genome sequence of producer of the glycopeptide antibiotic Aculeximycin Kutzneria albida DSM 43870T, a representative of minor genus of Pseudonocardiaceae.</title>
        <authorList>
            <person name="Rebets Y."/>
            <person name="Tokovenko B."/>
            <person name="Lushchyk I."/>
            <person name="Ruckert C."/>
            <person name="Zaburannyi N."/>
            <person name="Bechthold A."/>
            <person name="Kalinowski J."/>
            <person name="Luzhetskyy A."/>
        </authorList>
    </citation>
    <scope>NUCLEOTIDE SEQUENCE [LARGE SCALE GENOMIC DNA]</scope>
    <source>
        <strain evidence="11">DSM 43870</strain>
    </source>
</reference>
<evidence type="ECO:0000259" key="9">
    <source>
        <dbReference type="PROSITE" id="PS50075"/>
    </source>
</evidence>
<dbReference type="PROSITE" id="PS00012">
    <property type="entry name" value="PHOSPHOPANTETHEINE"/>
    <property type="match status" value="2"/>
</dbReference>
<gene>
    <name evidence="11" type="primary">acuAVII</name>
    <name evidence="11" type="ORF">KALB_6561</name>
</gene>
<keyword evidence="2" id="KW-0596">Phosphopantetheine</keyword>
<evidence type="ECO:0000256" key="3">
    <source>
        <dbReference type="ARBA" id="ARBA00022553"/>
    </source>
</evidence>
<dbReference type="FunFam" id="3.40.47.10:FF:000019">
    <property type="entry name" value="Polyketide synthase type I"/>
    <property type="match status" value="2"/>
</dbReference>
<evidence type="ECO:0000256" key="6">
    <source>
        <dbReference type="ARBA" id="ARBA00023194"/>
    </source>
</evidence>
<dbReference type="GO" id="GO:0004315">
    <property type="term" value="F:3-oxoacyl-[acyl-carrier-protein] synthase activity"/>
    <property type="evidence" value="ECO:0007669"/>
    <property type="project" value="InterPro"/>
</dbReference>
<keyword evidence="12" id="KW-1185">Reference proteome</keyword>
<dbReference type="SMART" id="SM00825">
    <property type="entry name" value="PKS_KS"/>
    <property type="match status" value="2"/>
</dbReference>
<dbReference type="SMART" id="SM00827">
    <property type="entry name" value="PKS_AT"/>
    <property type="match status" value="2"/>
</dbReference>
<dbReference type="InterPro" id="IPR018201">
    <property type="entry name" value="Ketoacyl_synth_AS"/>
</dbReference>
<dbReference type="SUPFAM" id="SSF53901">
    <property type="entry name" value="Thiolase-like"/>
    <property type="match status" value="2"/>
</dbReference>
<dbReference type="InterPro" id="IPR013968">
    <property type="entry name" value="PKS_KR"/>
</dbReference>
<evidence type="ECO:0000313" key="11">
    <source>
        <dbReference type="EMBL" id="AHH99920.1"/>
    </source>
</evidence>
<dbReference type="Gene3D" id="3.40.47.10">
    <property type="match status" value="2"/>
</dbReference>
<dbReference type="InterPro" id="IPR016036">
    <property type="entry name" value="Malonyl_transacylase_ACP-bd"/>
</dbReference>
<evidence type="ECO:0000256" key="2">
    <source>
        <dbReference type="ARBA" id="ARBA00022450"/>
    </source>
</evidence>
<dbReference type="SMART" id="SM01294">
    <property type="entry name" value="PKS_PP_betabranch"/>
    <property type="match status" value="2"/>
</dbReference>
<dbReference type="Gene3D" id="3.40.50.720">
    <property type="entry name" value="NAD(P)-binding Rossmann-like Domain"/>
    <property type="match status" value="2"/>
</dbReference>
<proteinExistence type="predicted"/>
<feature type="domain" description="Carrier" evidence="9">
    <location>
        <begin position="2810"/>
        <end position="2885"/>
    </location>
</feature>
<dbReference type="PANTHER" id="PTHR43775:SF51">
    <property type="entry name" value="INACTIVE PHENOLPHTHIOCEROL SYNTHESIS POLYKETIDE SYNTHASE TYPE I PKS1-RELATED"/>
    <property type="match status" value="1"/>
</dbReference>
<dbReference type="Gene3D" id="3.40.366.10">
    <property type="entry name" value="Malonyl-Coenzyme A Acyl Carrier Protein, domain 2"/>
    <property type="match status" value="2"/>
</dbReference>
<dbReference type="KEGG" id="kal:KALB_6561"/>
<dbReference type="Gene3D" id="1.10.1200.10">
    <property type="entry name" value="ACP-like"/>
    <property type="match status" value="2"/>
</dbReference>
<dbReference type="PATRIC" id="fig|1449976.3.peg.6585"/>
<dbReference type="InterPro" id="IPR036736">
    <property type="entry name" value="ACP-like_sf"/>
</dbReference>
<accession>W5WGP3</accession>
<dbReference type="Pfam" id="PF00698">
    <property type="entry name" value="Acyl_transf_1"/>
    <property type="match status" value="2"/>
</dbReference>
<dbReference type="InterPro" id="IPR050091">
    <property type="entry name" value="PKS_NRPS_Biosynth_Enz"/>
</dbReference>
<dbReference type="NCBIfam" id="NF045894">
    <property type="entry name" value="PKS_plus_SDR"/>
    <property type="match status" value="2"/>
</dbReference>
<dbReference type="SMART" id="SM00823">
    <property type="entry name" value="PKS_PP"/>
    <property type="match status" value="2"/>
</dbReference>
<keyword evidence="4" id="KW-0808">Transferase</keyword>
<dbReference type="SUPFAM" id="SSF52151">
    <property type="entry name" value="FabD/lysophospholipase-like"/>
    <property type="match status" value="2"/>
</dbReference>
<dbReference type="InterPro" id="IPR014030">
    <property type="entry name" value="Ketoacyl_synth_N"/>
</dbReference>
<dbReference type="SMART" id="SM00822">
    <property type="entry name" value="PKS_KR"/>
    <property type="match status" value="2"/>
</dbReference>
<dbReference type="Pfam" id="PF00109">
    <property type="entry name" value="ketoacyl-synt"/>
    <property type="match status" value="2"/>
</dbReference>
<feature type="domain" description="Carrier" evidence="9">
    <location>
        <begin position="1374"/>
        <end position="1449"/>
    </location>
</feature>
<keyword evidence="5" id="KW-0677">Repeat</keyword>
<dbReference type="STRING" id="1449976.KALB_6561"/>
<sequence>MADEDKLLGYLKKVTADLRLAHRRLREVEERDSEPIAVVAMSCRFPGGIRTPEQLWDLLAEGGDGIGQFPEDRGWPLEALYNLDASQSGTSYVREGGFVYDAAQFDPGFFGMSPREAMATDPQQRLLLNASWEAFERAGIDPHSLKGTRTGVFVGAASTGYGAGLTALPEGVEGHMLTGNSTAVVSGRVSYVLGLKGPAVTVDTACSSSLVAIHWAAQALRRGECSLALAGGVTVMSTPGMFLEFSRQRGLAADGRCKPFAAGADGTGWSEGVGLVLLEKLSDAQANGHPILAVVRGSAVNQDGASNGLTAPNGPSQQQVIRQALESAGLQPSDVDAVEAHGTGTVLGDPIEAHALISTYGKGRENPLWLGSVKSNIGHTQAAAGIAGVMKMVLAMRHGVLPQSLHVDEPSPHVDWSAGDVRLLTEARPWDAEVRRAGISSFGISGTNAHVIVEQAPAEEAADAVAPQRVVPWLVSGRSPEALRAQAAALLEILDSKSTVDVAHSLATGRASFEHRAVLVGESAEDFRRQLTALASGVGTSGLVQGTIPAGGKSGGKSAFLFSGQGSQRAGMGRELYAAFPKFAGSLDEVLAHFSTDLKDVMFGDSEALHRTEYTQPALFAIEVALYRLVESWELKPDYLVGHSIGELAAAHIAGILSLGDAAKLVAARGKLMGALPTGGAMVAIQATEDEVVPHLTDRVSIAAINGPDSVVVSGTEDAVETVVSHFTDRKTRRLTVSHAFHSPLMDPMLAEFGKVASGLTFNQPQIPVVGNTEGDPTTPEYWVRHVREAVRFHAGIEKLRGLGVTRFLELGPDGVLAAMAGGVAVLRKDRDEPTTLFTAIGQLHAGGLSPDWKTVAAEWGGKRVDLPTYAFQQQRFWLEAPAGAPTAAPVDTVDAQFWAAVEQGDFEALGVDAEASLRDALPQLTALRRQHGEQSTVDSWRYEVTWQPVPVSSSATLTGSWLLLVHPGTELALGEQVTVVECPVNADRAQLAELLRDRPADGVLSALNLDETVALIQALGDLDRGAPLWSLTRGAVSVGRRDVVTNVRQAAIWGIGRVAALEHPDRWGGVIDLPEQLDARALGRLHAVLAGTTGEDQVAIRDTGVLGRRLTRAAAATGKWQPRGTVLISGGTGALGRQVAQWLLDNGAEHVVLASRRGGTAPEFGDRASVVACDIANRAALEILLSKHEFTAVVHAAGVLDDGVLDSLTPDRLAGVMRAKVDAAINLHELTGDLDAFVLFSSFAGAVGAAGQGSYVAANSVLDSLADLRRAGGQSATSIAWGPWAESGMAADGSERMRRGGLPPMAPELALKALQQSAGCVVVADVDWDQFGPGFVAVRPSALLSEFVAMPDTASTQTLAQQLAELGEAERDAAVLALVRAHAAAVLGHATPDAVDVDRPFRDLGFDSLTAVELRNSLGAATGLRLPATMVFDYPTATTLATHVLTELGITQVETATVGVAANVDDPIAIVGMSCRFPGGVDSPEDLWRLLSGGGDAIGPFPADRGWDFDAFYDPEPGKPGKFYVREGGFLSGATEFDPGFFGISPREAVAMDPQQRLLLETSWEALESAGVNPASAQGKPIGVFVGTNGQDYPTLLTYAAEDSEGHAGTGNAASVVSGRVAYSLGLEGPAVTVDTACSSSLVALHWAAQALQRGECSMALVGGVTVMSTPGAFIEFSRQGGLAKDGRCKAFSDGADGTSWGEGVGVLVVERLSEAQRNGHPILAVVKGSAVNQDGASNGLTAPNGPSQQRVIRQALAVAGLAPSDVDAVEAHGTGTSLGDPIEAQALLATYGQDRERPLWLGSVKSNIGHTQAAAGVAGVIKMVLALQHRVLPQTLHVTEPSSHVDWSAGSVELLTRPVPWDGDQRRAGISSFGVSGTNAHVIIEQAPESAQQAGADTADVPFVLSARTQDGLSAQTRRLLAHLDSHPELRAVDVAHSLATTRSTFEYRSVLLDRESAAITGVADSGKTAFLFSGQGSQRAGMGRELYEAFPVFADALDEVLAHFDMPLREVMFGESELLDQTEYTQAALFAIEVALYRLTQSFGVTPDYLIGHSIGELAAAHVAGVLSLADASRLVAARGRLMQALPPGGAMVAIQATEDEVRPLLTERVSVAAINGPDSVVVSGDEDAVETVVSNFTDRKTRRLTVSHAFHSPRMDPMLEEFGQIAAELAYHQPVIPVIGNIEGDPTTPEYWVRHVREAVRFHQGVQQLTELGVTRWLELGPDGVLSAMANGVPTLRKNRAEVKTFTTALASMYVKGLAVDWTKLLPADARIVELPTYAFQHQRYWPKIATAPVGREQDAVDAQFWAAVERGDLGELGVDAEAPLSAALPALTAWRQQRGEQSTVDSWRYRVTWKQLPSVSAPAEQGNWLLVHPGNGAEVAKVLEERGATVTALELDDTDRESITGRLFEAAGEYDGVLSVLGLTGTMSLLQALGDAGIEAPMWALTRGAVSVGSADPITGTEQAGIWGLGRVAALEYPERWGGLVDLPETLDERTGDQLTAVLAGLADEDQVALRSAGVFGRRLVRAPLAGTGESWRPRGTVLITGGTGALGRQVAAWLLDNGAEHVVLTSRRGGEAPEFGDRATVVACDMSDRAAVENLLAATEFSAVVHAAGVLDDGVLDSMTPERLAGVLRAKVDSARILDELTRGRELDAFVLFSSFAGTIGAAGQGNYVAANSALDALAEQRHAAGLPATSIAWGPWAEAGMATDEAVAARQRRGGVLPMRPDLAITAMSQALGKAETCVVVAEVDWEKFGPGFAAMRPSPLLADIPEVQRALAAAPRAEAAPAGFREQLAGLTEGERGRALLELVRGQVAAVLGYQSATEVEPGRAFKDLGFDSLTAVELRNALGVITGLSLPATVIFDHANPTALAEHLRAELFTGATGGGAVGVLTELDRLEAAASALSPEELSRNRITARLQALVQKLSQSTGSEDGSAVVDRLQSASSDEVFDFIDRELGLT</sequence>
<dbReference type="InterPro" id="IPR020841">
    <property type="entry name" value="PKS_Beta-ketoAc_synthase_dom"/>
</dbReference>
<evidence type="ECO:0000256" key="8">
    <source>
        <dbReference type="ARBA" id="ARBA00023315"/>
    </source>
</evidence>
<dbReference type="InterPro" id="IPR032821">
    <property type="entry name" value="PKS_assoc"/>
</dbReference>
<keyword evidence="8" id="KW-0012">Acyltransferase</keyword>
<organism evidence="11 12">
    <name type="scientific">Kutzneria albida DSM 43870</name>
    <dbReference type="NCBI Taxonomy" id="1449976"/>
    <lineage>
        <taxon>Bacteria</taxon>
        <taxon>Bacillati</taxon>
        <taxon>Actinomycetota</taxon>
        <taxon>Actinomycetes</taxon>
        <taxon>Pseudonocardiales</taxon>
        <taxon>Pseudonocardiaceae</taxon>
        <taxon>Kutzneria</taxon>
    </lineage>
</organism>
<dbReference type="GO" id="GO:0004312">
    <property type="term" value="F:fatty acid synthase activity"/>
    <property type="evidence" value="ECO:0007669"/>
    <property type="project" value="TreeGrafter"/>
</dbReference>
<dbReference type="Proteomes" id="UP000019225">
    <property type="component" value="Chromosome"/>
</dbReference>
<dbReference type="GO" id="GO:0006633">
    <property type="term" value="P:fatty acid biosynthetic process"/>
    <property type="evidence" value="ECO:0007669"/>
    <property type="project" value="InterPro"/>
</dbReference>
<dbReference type="EMBL" id="CP007155">
    <property type="protein sequence ID" value="AHH99920.1"/>
    <property type="molecule type" value="Genomic_DNA"/>
</dbReference>
<dbReference type="GO" id="GO:0031177">
    <property type="term" value="F:phosphopantetheine binding"/>
    <property type="evidence" value="ECO:0007669"/>
    <property type="project" value="InterPro"/>
</dbReference>
<keyword evidence="3" id="KW-0597">Phosphoprotein</keyword>
<dbReference type="SUPFAM" id="SSF51735">
    <property type="entry name" value="NAD(P)-binding Rossmann-fold domains"/>
    <property type="match status" value="4"/>
</dbReference>
<evidence type="ECO:0000259" key="10">
    <source>
        <dbReference type="PROSITE" id="PS52004"/>
    </source>
</evidence>
<keyword evidence="6" id="KW-0045">Antibiotic biosynthesis</keyword>
<dbReference type="CDD" id="cd00833">
    <property type="entry name" value="PKS"/>
    <property type="match status" value="2"/>
</dbReference>
<dbReference type="Pfam" id="PF08659">
    <property type="entry name" value="KR"/>
    <property type="match status" value="2"/>
</dbReference>
<protein>
    <submittedName>
        <fullName evidence="11">PKS I</fullName>
    </submittedName>
</protein>
<dbReference type="Pfam" id="PF08990">
    <property type="entry name" value="Docking"/>
    <property type="match status" value="1"/>
</dbReference>
<dbReference type="PROSITE" id="PS00606">
    <property type="entry name" value="KS3_1"/>
    <property type="match status" value="2"/>
</dbReference>
<name>W5WGP3_9PSEU</name>
<dbReference type="Pfam" id="PF00550">
    <property type="entry name" value="PP-binding"/>
    <property type="match status" value="2"/>
</dbReference>
<dbReference type="PANTHER" id="PTHR43775">
    <property type="entry name" value="FATTY ACID SYNTHASE"/>
    <property type="match status" value="1"/>
</dbReference>
<dbReference type="InterPro" id="IPR014043">
    <property type="entry name" value="Acyl_transferase_dom"/>
</dbReference>
<dbReference type="Pfam" id="PF16197">
    <property type="entry name" value="KAsynt_C_assoc"/>
    <property type="match status" value="2"/>
</dbReference>
<dbReference type="InterPro" id="IPR041618">
    <property type="entry name" value="PKS_DE"/>
</dbReference>
<dbReference type="PROSITE" id="PS50075">
    <property type="entry name" value="CARRIER"/>
    <property type="match status" value="2"/>
</dbReference>
<dbReference type="RefSeq" id="WP_025359804.1">
    <property type="nucleotide sequence ID" value="NZ_CP007155.1"/>
</dbReference>
<dbReference type="InterPro" id="IPR009081">
    <property type="entry name" value="PP-bd_ACP"/>
</dbReference>
<evidence type="ECO:0000256" key="1">
    <source>
        <dbReference type="ARBA" id="ARBA00001957"/>
    </source>
</evidence>
<dbReference type="InterPro" id="IPR057326">
    <property type="entry name" value="KR_dom"/>
</dbReference>
<dbReference type="SUPFAM" id="SSF55048">
    <property type="entry name" value="Probable ACP-binding domain of malonyl-CoA ACP transacylase"/>
    <property type="match status" value="2"/>
</dbReference>
<dbReference type="InterPro" id="IPR016035">
    <property type="entry name" value="Acyl_Trfase/lysoPLipase"/>
</dbReference>
<feature type="domain" description="Ketosynthase family 3 (KS3)" evidence="10">
    <location>
        <begin position="33"/>
        <end position="455"/>
    </location>
</feature>
<dbReference type="OrthoDB" id="9778690at2"/>
<dbReference type="InterPro" id="IPR020806">
    <property type="entry name" value="PKS_PP-bd"/>
</dbReference>
<evidence type="ECO:0000256" key="5">
    <source>
        <dbReference type="ARBA" id="ARBA00022737"/>
    </source>
</evidence>
<dbReference type="InterPro" id="IPR014031">
    <property type="entry name" value="Ketoacyl_synth_C"/>
</dbReference>
<dbReference type="eggNOG" id="COG3321">
    <property type="taxonomic scope" value="Bacteria"/>
</dbReference>
<dbReference type="FunFam" id="1.10.1200.10:FF:000007">
    <property type="entry name" value="Probable polyketide synthase pks17"/>
    <property type="match status" value="2"/>
</dbReference>